<accession>A0A2A2IF46</accession>
<comment type="caution">
    <text evidence="1">The sequence shown here is derived from an EMBL/GenBank/DDBJ whole genome shotgun (WGS) entry which is preliminary data.</text>
</comment>
<proteinExistence type="predicted"/>
<keyword evidence="2" id="KW-1185">Reference proteome</keyword>
<name>A0A2A2IF46_9BACI</name>
<dbReference type="RefSeq" id="WP_095654879.1">
    <property type="nucleotide sequence ID" value="NZ_NPOA01000004.1"/>
</dbReference>
<sequence>MSKYKLAFSIDMHDSDGDTYEEGILLHLGNGVILHFNNLKEYDNFIDSMQGMRDEIRENL</sequence>
<evidence type="ECO:0000313" key="2">
    <source>
        <dbReference type="Proteomes" id="UP000218887"/>
    </source>
</evidence>
<organism evidence="1 2">
    <name type="scientific">Virgibacillus profundi</name>
    <dbReference type="NCBI Taxonomy" id="2024555"/>
    <lineage>
        <taxon>Bacteria</taxon>
        <taxon>Bacillati</taxon>
        <taxon>Bacillota</taxon>
        <taxon>Bacilli</taxon>
        <taxon>Bacillales</taxon>
        <taxon>Bacillaceae</taxon>
        <taxon>Virgibacillus</taxon>
    </lineage>
</organism>
<dbReference type="Proteomes" id="UP000218887">
    <property type="component" value="Unassembled WGS sequence"/>
</dbReference>
<dbReference type="EMBL" id="NPOA01000004">
    <property type="protein sequence ID" value="PAV30277.1"/>
    <property type="molecule type" value="Genomic_DNA"/>
</dbReference>
<dbReference type="AlphaFoldDB" id="A0A2A2IF46"/>
<protein>
    <submittedName>
        <fullName evidence="1">Uncharacterized protein</fullName>
    </submittedName>
</protein>
<evidence type="ECO:0000313" key="1">
    <source>
        <dbReference type="EMBL" id="PAV30277.1"/>
    </source>
</evidence>
<gene>
    <name evidence="1" type="ORF">CIL05_07355</name>
</gene>
<reference evidence="1 2" key="1">
    <citation type="submission" date="2017-08" db="EMBL/GenBank/DDBJ databases">
        <title>Virgibacillus indicus sp. nov. and Virgibacillus profoundi sp. nov, two moderately halophilic bacteria isolated from marine sediment by using the Microfluidic Streak Plate.</title>
        <authorList>
            <person name="Xu B."/>
            <person name="Hu B."/>
            <person name="Wang J."/>
            <person name="Zhu Y."/>
            <person name="Huang L."/>
            <person name="Du W."/>
            <person name="Huang Y."/>
        </authorList>
    </citation>
    <scope>NUCLEOTIDE SEQUENCE [LARGE SCALE GENOMIC DNA]</scope>
    <source>
        <strain evidence="1 2">IO3-P3-H5</strain>
    </source>
</reference>